<dbReference type="PROSITE" id="PS51257">
    <property type="entry name" value="PROKAR_LIPOPROTEIN"/>
    <property type="match status" value="1"/>
</dbReference>
<comment type="caution">
    <text evidence="3">The sequence shown here is derived from an EMBL/GenBank/DDBJ whole genome shotgun (WGS) entry which is preliminary data.</text>
</comment>
<keyword evidence="1" id="KW-0812">Transmembrane</keyword>
<evidence type="ECO:0000259" key="2">
    <source>
        <dbReference type="Pfam" id="PF13699"/>
    </source>
</evidence>
<organism evidence="3 4">
    <name type="scientific">Zarconia navalis LEGE 11467</name>
    <dbReference type="NCBI Taxonomy" id="1828826"/>
    <lineage>
        <taxon>Bacteria</taxon>
        <taxon>Bacillati</taxon>
        <taxon>Cyanobacteriota</taxon>
        <taxon>Cyanophyceae</taxon>
        <taxon>Oscillatoriophycideae</taxon>
        <taxon>Oscillatoriales</taxon>
        <taxon>Oscillatoriales incertae sedis</taxon>
        <taxon>Zarconia</taxon>
        <taxon>Zarconia navalis</taxon>
    </lineage>
</organism>
<accession>A0A928VWB9</accession>
<gene>
    <name evidence="3" type="ORF">IQ235_06755</name>
</gene>
<sequence>MTNSHKIIGYFGALLGCISLGLIAAPLIYQATEFCNYPGTFTGQLCRGKVPKQVPESAWAKAGAVGYQTSAQIIEAHNGLSQPLDETQKRYFRPHFGDLVDRVYIIYNAQLMDEWVSASFRIDLGRSNAQVYGNRIYLRDAYKPDDFDQLVLLAHELVHVRQYEQFGGLEEFGYRYFQEYKRADQSYKNNPLEQEAFEFEKQFSRWLKREMRQERRRERR</sequence>
<evidence type="ECO:0000313" key="4">
    <source>
        <dbReference type="Proteomes" id="UP000621799"/>
    </source>
</evidence>
<dbReference type="EMBL" id="JADEXN010000089">
    <property type="protein sequence ID" value="MBE9040488.1"/>
    <property type="molecule type" value="Genomic_DNA"/>
</dbReference>
<feature type="domain" description="eCIS core" evidence="2">
    <location>
        <begin position="84"/>
        <end position="165"/>
    </location>
</feature>
<keyword evidence="1" id="KW-1133">Transmembrane helix</keyword>
<name>A0A928VWB9_9CYAN</name>
<dbReference type="Pfam" id="PF13699">
    <property type="entry name" value="eCIS_core"/>
    <property type="match status" value="1"/>
</dbReference>
<dbReference type="Proteomes" id="UP000621799">
    <property type="component" value="Unassembled WGS sequence"/>
</dbReference>
<protein>
    <submittedName>
        <fullName evidence="3">DUF4157 domain-containing protein</fullName>
    </submittedName>
</protein>
<proteinExistence type="predicted"/>
<dbReference type="AlphaFoldDB" id="A0A928VWB9"/>
<feature type="transmembrane region" description="Helical" evidence="1">
    <location>
        <begin position="7"/>
        <end position="29"/>
    </location>
</feature>
<evidence type="ECO:0000313" key="3">
    <source>
        <dbReference type="EMBL" id="MBE9040488.1"/>
    </source>
</evidence>
<dbReference type="InterPro" id="IPR025295">
    <property type="entry name" value="eCIS_core_dom"/>
</dbReference>
<keyword evidence="1" id="KW-0472">Membrane</keyword>
<reference evidence="3" key="1">
    <citation type="submission" date="2020-10" db="EMBL/GenBank/DDBJ databases">
        <authorList>
            <person name="Castelo-Branco R."/>
            <person name="Eusebio N."/>
            <person name="Adriana R."/>
            <person name="Vieira A."/>
            <person name="Brugerolle De Fraissinette N."/>
            <person name="Rezende De Castro R."/>
            <person name="Schneider M.P."/>
            <person name="Vasconcelos V."/>
            <person name="Leao P.N."/>
        </authorList>
    </citation>
    <scope>NUCLEOTIDE SEQUENCE</scope>
    <source>
        <strain evidence="3">LEGE 11467</strain>
    </source>
</reference>
<dbReference type="RefSeq" id="WP_264320735.1">
    <property type="nucleotide sequence ID" value="NZ_JADEXN010000089.1"/>
</dbReference>
<keyword evidence="4" id="KW-1185">Reference proteome</keyword>
<evidence type="ECO:0000256" key="1">
    <source>
        <dbReference type="SAM" id="Phobius"/>
    </source>
</evidence>